<feature type="domain" description="Metallo-beta-lactamase" evidence="5">
    <location>
        <begin position="21"/>
        <end position="243"/>
    </location>
</feature>
<organism evidence="6 7">
    <name type="scientific">Chitinophaga jiangningensis</name>
    <dbReference type="NCBI Taxonomy" id="1419482"/>
    <lineage>
        <taxon>Bacteria</taxon>
        <taxon>Pseudomonadati</taxon>
        <taxon>Bacteroidota</taxon>
        <taxon>Chitinophagia</taxon>
        <taxon>Chitinophagales</taxon>
        <taxon>Chitinophagaceae</taxon>
        <taxon>Chitinophaga</taxon>
    </lineage>
</organism>
<sequence>MAKIHHLNCVDIQSPAGGGAIGHCLLLETASKLVLIDTGIGLLDTQQPEIRIGRSLIDRVGYRFNEALTAVRQIEQLGLSPEIVTDCIISHLDNDHIGGLADFPEAVVHVSLEEYENYQSGNPRYITTPLLHHPQIITYAPSANKWLSFEARKIQIDIDFDIYLIPLFGHTNGHCGVAIQDGDQWLLYVADAYYLRAELTELHHPINQLAKMNADNDDLRMESLDKVRKLVEEHPEIEVFGYHDREEFDNCGRFAGEKANNLR</sequence>
<evidence type="ECO:0000313" key="7">
    <source>
        <dbReference type="Proteomes" id="UP000184420"/>
    </source>
</evidence>
<dbReference type="SUPFAM" id="SSF56281">
    <property type="entry name" value="Metallo-hydrolase/oxidoreductase"/>
    <property type="match status" value="1"/>
</dbReference>
<comment type="similarity">
    <text evidence="1">Belongs to the metallo-beta-lactamase superfamily.</text>
</comment>
<keyword evidence="3" id="KW-0378">Hydrolase</keyword>
<dbReference type="Proteomes" id="UP000184420">
    <property type="component" value="Unassembled WGS sequence"/>
</dbReference>
<keyword evidence="2" id="KW-0479">Metal-binding</keyword>
<dbReference type="EMBL" id="FRBL01000002">
    <property type="protein sequence ID" value="SHL16107.1"/>
    <property type="molecule type" value="Genomic_DNA"/>
</dbReference>
<dbReference type="GO" id="GO:0016787">
    <property type="term" value="F:hydrolase activity"/>
    <property type="evidence" value="ECO:0007669"/>
    <property type="project" value="UniProtKB-KW"/>
</dbReference>
<dbReference type="Pfam" id="PF00753">
    <property type="entry name" value="Lactamase_B"/>
    <property type="match status" value="1"/>
</dbReference>
<dbReference type="InterPro" id="IPR036866">
    <property type="entry name" value="RibonucZ/Hydroxyglut_hydro"/>
</dbReference>
<evidence type="ECO:0000256" key="1">
    <source>
        <dbReference type="ARBA" id="ARBA00007749"/>
    </source>
</evidence>
<evidence type="ECO:0000256" key="3">
    <source>
        <dbReference type="ARBA" id="ARBA00022801"/>
    </source>
</evidence>
<evidence type="ECO:0000313" key="6">
    <source>
        <dbReference type="EMBL" id="SHL16107.1"/>
    </source>
</evidence>
<accession>A0A1M6YCU4</accession>
<dbReference type="OrthoDB" id="9802248at2"/>
<evidence type="ECO:0000256" key="4">
    <source>
        <dbReference type="ARBA" id="ARBA00022833"/>
    </source>
</evidence>
<dbReference type="Gene3D" id="3.60.15.10">
    <property type="entry name" value="Ribonuclease Z/Hydroxyacylglutathione hydrolase-like"/>
    <property type="match status" value="1"/>
</dbReference>
<evidence type="ECO:0000259" key="5">
    <source>
        <dbReference type="SMART" id="SM00849"/>
    </source>
</evidence>
<proteinExistence type="inferred from homology"/>
<keyword evidence="7" id="KW-1185">Reference proteome</keyword>
<name>A0A1M6YCU4_9BACT</name>
<dbReference type="PANTHER" id="PTHR42978:SF3">
    <property type="entry name" value="BLR3078 PROTEIN"/>
    <property type="match status" value="1"/>
</dbReference>
<dbReference type="GO" id="GO:0046872">
    <property type="term" value="F:metal ion binding"/>
    <property type="evidence" value="ECO:0007669"/>
    <property type="project" value="UniProtKB-KW"/>
</dbReference>
<keyword evidence="4" id="KW-0862">Zinc</keyword>
<dbReference type="CDD" id="cd07742">
    <property type="entry name" value="metallo-hydrolase-like_MBL-fold"/>
    <property type="match status" value="1"/>
</dbReference>
<dbReference type="InterPro" id="IPR051013">
    <property type="entry name" value="MBL_superfamily_lactonases"/>
</dbReference>
<dbReference type="InterPro" id="IPR001279">
    <property type="entry name" value="Metallo-B-lactamas"/>
</dbReference>
<dbReference type="AlphaFoldDB" id="A0A1M6YCU4"/>
<reference evidence="6 7" key="1">
    <citation type="submission" date="2016-11" db="EMBL/GenBank/DDBJ databases">
        <authorList>
            <person name="Jaros S."/>
            <person name="Januszkiewicz K."/>
            <person name="Wedrychowicz H."/>
        </authorList>
    </citation>
    <scope>NUCLEOTIDE SEQUENCE [LARGE SCALE GENOMIC DNA]</scope>
    <source>
        <strain evidence="6 7">DSM 27406</strain>
    </source>
</reference>
<dbReference type="PANTHER" id="PTHR42978">
    <property type="entry name" value="QUORUM-QUENCHING LACTONASE YTNP-RELATED-RELATED"/>
    <property type="match status" value="1"/>
</dbReference>
<dbReference type="STRING" id="1419482.SAMN05444266_102259"/>
<dbReference type="SMART" id="SM00849">
    <property type="entry name" value="Lactamase_B"/>
    <property type="match status" value="1"/>
</dbReference>
<protein>
    <submittedName>
        <fullName evidence="6">Glyoxylase, beta-lactamase superfamily II</fullName>
    </submittedName>
</protein>
<gene>
    <name evidence="6" type="ORF">SAMN05444266_102259</name>
</gene>
<evidence type="ECO:0000256" key="2">
    <source>
        <dbReference type="ARBA" id="ARBA00022723"/>
    </source>
</evidence>
<dbReference type="RefSeq" id="WP_073078951.1">
    <property type="nucleotide sequence ID" value="NZ_FRBL01000002.1"/>
</dbReference>